<proteinExistence type="predicted"/>
<dbReference type="OrthoDB" id="4719016at2759"/>
<dbReference type="EMBL" id="SAEB01000003">
    <property type="protein sequence ID" value="RVD88815.1"/>
    <property type="molecule type" value="Genomic_DNA"/>
</dbReference>
<organism evidence="1 2">
    <name type="scientific">Arthrobotrys flagrans</name>
    <name type="common">Nematode-trapping fungus</name>
    <name type="synonym">Trichothecium flagrans</name>
    <dbReference type="NCBI Taxonomy" id="97331"/>
    <lineage>
        <taxon>Eukaryota</taxon>
        <taxon>Fungi</taxon>
        <taxon>Dikarya</taxon>
        <taxon>Ascomycota</taxon>
        <taxon>Pezizomycotina</taxon>
        <taxon>Orbiliomycetes</taxon>
        <taxon>Orbiliales</taxon>
        <taxon>Orbiliaceae</taxon>
        <taxon>Arthrobotrys</taxon>
    </lineage>
</organism>
<evidence type="ECO:0000313" key="1">
    <source>
        <dbReference type="EMBL" id="RVD88815.1"/>
    </source>
</evidence>
<dbReference type="Proteomes" id="UP000283090">
    <property type="component" value="Unassembled WGS sequence"/>
</dbReference>
<dbReference type="GeneID" id="93585299"/>
<gene>
    <name evidence="1" type="ORF">DFL_002988</name>
</gene>
<sequence>MVSGAPINIIITSTDANNLVASIKLVSVTVTAVDFTGVRIALYSQDDSAKAKGHIEKLFYVERAKELGRGEGNADGYAQRRGYVADHYLVYLREGYNRKNEDGNKEVKKEDTKKEDIKIEDCDKKPRIEIQVAFVLMHTWSEVNHDISYKQINGQAFKAEFRILDSLDGLVLAGELLLQQLQAATEARLSSALAANQKFAIGMS</sequence>
<dbReference type="SUPFAM" id="SSF81301">
    <property type="entry name" value="Nucleotidyltransferase"/>
    <property type="match status" value="1"/>
</dbReference>
<dbReference type="Gene3D" id="3.30.460.10">
    <property type="entry name" value="Beta Polymerase, domain 2"/>
    <property type="match status" value="1"/>
</dbReference>
<accession>A0A437AC18</accession>
<comment type="caution">
    <text evidence="1">The sequence shown here is derived from an EMBL/GenBank/DDBJ whole genome shotgun (WGS) entry which is preliminary data.</text>
</comment>
<dbReference type="VEuPathDB" id="FungiDB:DFL_002988"/>
<dbReference type="PANTHER" id="PTHR41773:SF1">
    <property type="entry name" value="RELA_SPOT DOMAIN-CONTAINING PROTEIN"/>
    <property type="match status" value="1"/>
</dbReference>
<evidence type="ECO:0000313" key="2">
    <source>
        <dbReference type="Proteomes" id="UP000283090"/>
    </source>
</evidence>
<protein>
    <submittedName>
        <fullName evidence="1">Uncharacterized protein</fullName>
    </submittedName>
</protein>
<dbReference type="AlphaFoldDB" id="A0A437AC18"/>
<dbReference type="InterPro" id="IPR043519">
    <property type="entry name" value="NT_sf"/>
</dbReference>
<reference evidence="1 2" key="1">
    <citation type="submission" date="2019-01" db="EMBL/GenBank/DDBJ databases">
        <title>Intercellular communication is required for trap formation in the nematode-trapping fungus Duddingtonia flagrans.</title>
        <authorList>
            <person name="Youssar L."/>
            <person name="Wernet V."/>
            <person name="Hensel N."/>
            <person name="Hildebrandt H.-G."/>
            <person name="Fischer R."/>
        </authorList>
    </citation>
    <scope>NUCLEOTIDE SEQUENCE [LARGE SCALE GENOMIC DNA]</scope>
    <source>
        <strain evidence="1 2">CBS H-5679</strain>
    </source>
</reference>
<dbReference type="RefSeq" id="XP_067494359.1">
    <property type="nucleotide sequence ID" value="XM_067631853.1"/>
</dbReference>
<keyword evidence="2" id="KW-1185">Reference proteome</keyword>
<name>A0A437AC18_ARTFL</name>
<dbReference type="PANTHER" id="PTHR41773">
    <property type="entry name" value="GTP PYROPHOSPHATASE-RELATED"/>
    <property type="match status" value="1"/>
</dbReference>
<dbReference type="STRING" id="97331.A0A437AC18"/>